<dbReference type="AlphaFoldDB" id="A0A8S9H9G8"/>
<evidence type="ECO:0000256" key="1">
    <source>
        <dbReference type="SAM" id="Phobius"/>
    </source>
</evidence>
<reference evidence="2" key="1">
    <citation type="submission" date="2019-12" db="EMBL/GenBank/DDBJ databases">
        <title>Genome sequencing and annotation of Brassica cretica.</title>
        <authorList>
            <person name="Studholme D.J."/>
            <person name="Sarris P.F."/>
        </authorList>
    </citation>
    <scope>NUCLEOTIDE SEQUENCE</scope>
    <source>
        <strain evidence="2">PFS-001/15</strain>
        <tissue evidence="2">Leaf</tissue>
    </source>
</reference>
<accession>A0A8S9H9G8</accession>
<feature type="transmembrane region" description="Helical" evidence="1">
    <location>
        <begin position="119"/>
        <end position="139"/>
    </location>
</feature>
<keyword evidence="1" id="KW-0812">Transmembrane</keyword>
<protein>
    <submittedName>
        <fullName evidence="2">Uncharacterized protein</fullName>
    </submittedName>
</protein>
<dbReference type="EMBL" id="QGKW02001940">
    <property type="protein sequence ID" value="KAF2555185.1"/>
    <property type="molecule type" value="Genomic_DNA"/>
</dbReference>
<dbReference type="Proteomes" id="UP000712281">
    <property type="component" value="Unassembled WGS sequence"/>
</dbReference>
<evidence type="ECO:0000313" key="3">
    <source>
        <dbReference type="Proteomes" id="UP000712281"/>
    </source>
</evidence>
<organism evidence="2 3">
    <name type="scientific">Brassica cretica</name>
    <name type="common">Mustard</name>
    <dbReference type="NCBI Taxonomy" id="69181"/>
    <lineage>
        <taxon>Eukaryota</taxon>
        <taxon>Viridiplantae</taxon>
        <taxon>Streptophyta</taxon>
        <taxon>Embryophyta</taxon>
        <taxon>Tracheophyta</taxon>
        <taxon>Spermatophyta</taxon>
        <taxon>Magnoliopsida</taxon>
        <taxon>eudicotyledons</taxon>
        <taxon>Gunneridae</taxon>
        <taxon>Pentapetalae</taxon>
        <taxon>rosids</taxon>
        <taxon>malvids</taxon>
        <taxon>Brassicales</taxon>
        <taxon>Brassicaceae</taxon>
        <taxon>Brassiceae</taxon>
        <taxon>Brassica</taxon>
    </lineage>
</organism>
<feature type="transmembrane region" description="Helical" evidence="1">
    <location>
        <begin position="188"/>
        <end position="213"/>
    </location>
</feature>
<gene>
    <name evidence="2" type="ORF">F2Q68_00016871</name>
</gene>
<feature type="transmembrane region" description="Helical" evidence="1">
    <location>
        <begin position="38"/>
        <end position="64"/>
    </location>
</feature>
<name>A0A8S9H9G8_BRACR</name>
<sequence length="319" mass="35499">MSFSLKLSIPPTKKKKEKTLAPLFGWPVRLSVSGRPPVWFAFFLSPLSSPSLCASFLEALGLSLPRFRSGEFRLEVSEKLRDRRLEGFLWSGMAVVAFDLVSDLAFGRVLSSSVSSAPPLLLLGLGEIAFSICIVVGIHQTVEVRCFCACSLVSAARVLRSVCLALVWPLRLLRSRFRKVCCGFSVVGAAVSCPSFQVVLAFSNFLVFVLGVWRSFEETRRELFLVKSIFKNRSSGMPKLSGSSSRINCSFVFCGKRFVFFLAKLPSEVITKLTHNLSILYIHMNPILEEPMLLPVLSCGNIWNSKELLIQKDGDFKIQ</sequence>
<evidence type="ECO:0000313" key="2">
    <source>
        <dbReference type="EMBL" id="KAF2555185.1"/>
    </source>
</evidence>
<proteinExistence type="predicted"/>
<comment type="caution">
    <text evidence="2">The sequence shown here is derived from an EMBL/GenBank/DDBJ whole genome shotgun (WGS) entry which is preliminary data.</text>
</comment>
<keyword evidence="1" id="KW-0472">Membrane</keyword>
<feature type="transmembrane region" description="Helical" evidence="1">
    <location>
        <begin position="85"/>
        <end position="107"/>
    </location>
</feature>
<keyword evidence="1" id="KW-1133">Transmembrane helix</keyword>